<name>A0A3N0AH08_9ACTN</name>
<dbReference type="OrthoDB" id="9806149at2"/>
<feature type="domain" description="ABC transporter" evidence="4">
    <location>
        <begin position="7"/>
        <end position="248"/>
    </location>
</feature>
<keyword evidence="3" id="KW-0067">ATP-binding</keyword>
<evidence type="ECO:0000313" key="5">
    <source>
        <dbReference type="EMBL" id="RNL21437.1"/>
    </source>
</evidence>
<dbReference type="PANTHER" id="PTHR43204">
    <property type="entry name" value="ABC TRANSPORTER I FAMILY MEMBER 6, CHLOROPLASTIC"/>
    <property type="match status" value="1"/>
</dbReference>
<dbReference type="PROSITE" id="PS50893">
    <property type="entry name" value="ABC_TRANSPORTER_2"/>
    <property type="match status" value="1"/>
</dbReference>
<dbReference type="RefSeq" id="WP_123197279.1">
    <property type="nucleotide sequence ID" value="NZ_QICB01000001.1"/>
</dbReference>
<protein>
    <submittedName>
        <fullName evidence="5">Fe-S cluster assembly ATPase SufC</fullName>
    </submittedName>
</protein>
<evidence type="ECO:0000313" key="6">
    <source>
        <dbReference type="Proteomes" id="UP000267368"/>
    </source>
</evidence>
<dbReference type="InterPro" id="IPR010230">
    <property type="entry name" value="FeS-cluster_ATPase_SufC"/>
</dbReference>
<dbReference type="SMART" id="SM00382">
    <property type="entry name" value="AAA"/>
    <property type="match status" value="1"/>
</dbReference>
<dbReference type="InterPro" id="IPR003439">
    <property type="entry name" value="ABC_transporter-like_ATP-bd"/>
</dbReference>
<dbReference type="GO" id="GO:0005524">
    <property type="term" value="F:ATP binding"/>
    <property type="evidence" value="ECO:0007669"/>
    <property type="project" value="UniProtKB-KW"/>
</dbReference>
<evidence type="ECO:0000256" key="1">
    <source>
        <dbReference type="ARBA" id="ARBA00006216"/>
    </source>
</evidence>
<evidence type="ECO:0000259" key="4">
    <source>
        <dbReference type="PROSITE" id="PS50893"/>
    </source>
</evidence>
<sequence length="284" mass="30461">MNPDILLSVQGLSASADGKPILRDISIDIPAGQTHVIMGPNGAGKSTFGHVVMGDPAYDVDEGSIVFAGNDIVDLSPDKRSRAGVFLSFQAPVEIPGVPVSSLLRAQTAGREGIEMKGKRFRRRIADLAEKLEMDPSYLERELGVGFSGGEKKKLEMLQLLLLEPRLAILDETDSGLDVDALGVVSRGIRAYRESCDGTLVIITHNTRILENLSIDCVHVIVDGRLVESGDASLVEEIDRAGFERFARHAEEAAGERGALHCDHADEGLLGGKTDGHCVAADER</sequence>
<dbReference type="AlphaFoldDB" id="A0A3N0AH08"/>
<dbReference type="InterPro" id="IPR003593">
    <property type="entry name" value="AAA+_ATPase"/>
</dbReference>
<proteinExistence type="inferred from homology"/>
<reference evidence="6" key="1">
    <citation type="submission" date="2018-05" db="EMBL/GenBank/DDBJ databases">
        <title>Genome Sequencing of selected type strains of the family Eggerthellaceae.</title>
        <authorList>
            <person name="Danylec N."/>
            <person name="Stoll D.A."/>
            <person name="Doetsch A."/>
            <person name="Huch M."/>
        </authorList>
    </citation>
    <scope>NUCLEOTIDE SEQUENCE [LARGE SCALE GENOMIC DNA]</scope>
    <source>
        <strain evidence="6">DSM 17537</strain>
    </source>
</reference>
<comment type="similarity">
    <text evidence="1">Belongs to the ABC transporter superfamily. Ycf16 family.</text>
</comment>
<evidence type="ECO:0000256" key="3">
    <source>
        <dbReference type="ARBA" id="ARBA00022840"/>
    </source>
</evidence>
<dbReference type="NCBIfam" id="TIGR01978">
    <property type="entry name" value="sufC"/>
    <property type="match status" value="1"/>
</dbReference>
<dbReference type="PROSITE" id="PS00211">
    <property type="entry name" value="ABC_TRANSPORTER_1"/>
    <property type="match status" value="1"/>
</dbReference>
<dbReference type="PANTHER" id="PTHR43204:SF1">
    <property type="entry name" value="ABC TRANSPORTER I FAMILY MEMBER 6, CHLOROPLASTIC"/>
    <property type="match status" value="1"/>
</dbReference>
<dbReference type="InterPro" id="IPR027417">
    <property type="entry name" value="P-loop_NTPase"/>
</dbReference>
<dbReference type="Gene3D" id="3.40.50.300">
    <property type="entry name" value="P-loop containing nucleotide triphosphate hydrolases"/>
    <property type="match status" value="1"/>
</dbReference>
<evidence type="ECO:0000256" key="2">
    <source>
        <dbReference type="ARBA" id="ARBA00022741"/>
    </source>
</evidence>
<comment type="caution">
    <text evidence="5">The sequence shown here is derived from an EMBL/GenBank/DDBJ whole genome shotgun (WGS) entry which is preliminary data.</text>
</comment>
<keyword evidence="2" id="KW-0547">Nucleotide-binding</keyword>
<dbReference type="SUPFAM" id="SSF52540">
    <property type="entry name" value="P-loop containing nucleoside triphosphate hydrolases"/>
    <property type="match status" value="1"/>
</dbReference>
<dbReference type="InterPro" id="IPR017871">
    <property type="entry name" value="ABC_transporter-like_CS"/>
</dbReference>
<dbReference type="GO" id="GO:0016887">
    <property type="term" value="F:ATP hydrolysis activity"/>
    <property type="evidence" value="ECO:0007669"/>
    <property type="project" value="InterPro"/>
</dbReference>
<accession>A0A3N0AH08</accession>
<keyword evidence="6" id="KW-1185">Reference proteome</keyword>
<gene>
    <name evidence="5" type="primary">sufC</name>
    <name evidence="5" type="ORF">DMP07_00890</name>
</gene>
<dbReference type="Proteomes" id="UP000267368">
    <property type="component" value="Unassembled WGS sequence"/>
</dbReference>
<organism evidence="5 6">
    <name type="scientific">Slackia faecicanis</name>
    <dbReference type="NCBI Taxonomy" id="255723"/>
    <lineage>
        <taxon>Bacteria</taxon>
        <taxon>Bacillati</taxon>
        <taxon>Actinomycetota</taxon>
        <taxon>Coriobacteriia</taxon>
        <taxon>Eggerthellales</taxon>
        <taxon>Eggerthellaceae</taxon>
        <taxon>Slackia</taxon>
    </lineage>
</organism>
<dbReference type="Pfam" id="PF00005">
    <property type="entry name" value="ABC_tran"/>
    <property type="match status" value="1"/>
</dbReference>
<dbReference type="EMBL" id="QICB01000001">
    <property type="protein sequence ID" value="RNL21437.1"/>
    <property type="molecule type" value="Genomic_DNA"/>
</dbReference>